<dbReference type="RefSeq" id="WP_249025615.1">
    <property type="nucleotide sequence ID" value="NZ_JACKTX010000052.1"/>
</dbReference>
<organism evidence="1 2">
    <name type="scientific">Mycobacterium branderi</name>
    <dbReference type="NCBI Taxonomy" id="43348"/>
    <lineage>
        <taxon>Bacteria</taxon>
        <taxon>Bacillati</taxon>
        <taxon>Actinomycetota</taxon>
        <taxon>Actinomycetes</taxon>
        <taxon>Mycobacteriales</taxon>
        <taxon>Mycobacteriaceae</taxon>
        <taxon>Mycobacterium</taxon>
    </lineage>
</organism>
<evidence type="ECO:0000313" key="2">
    <source>
        <dbReference type="Proteomes" id="UP000467379"/>
    </source>
</evidence>
<reference evidence="1 2" key="1">
    <citation type="journal article" date="2019" name="Emerg. Microbes Infect.">
        <title>Comprehensive subspecies identification of 175 nontuberculous mycobacteria species based on 7547 genomic profiles.</title>
        <authorList>
            <person name="Matsumoto Y."/>
            <person name="Kinjo T."/>
            <person name="Motooka D."/>
            <person name="Nabeya D."/>
            <person name="Jung N."/>
            <person name="Uechi K."/>
            <person name="Horii T."/>
            <person name="Iida T."/>
            <person name="Fujita J."/>
            <person name="Nakamura S."/>
        </authorList>
    </citation>
    <scope>NUCLEOTIDE SEQUENCE [LARGE SCALE GENOMIC DNA]</scope>
    <source>
        <strain evidence="1 2">JCM 12687</strain>
        <plasmid evidence="1">pJCM12687</plasmid>
    </source>
</reference>
<gene>
    <name evidence="1" type="ORF">MBRA_55030</name>
</gene>
<geneLocation type="plasmid" evidence="1 2">
    <name>pJCM12687</name>
</geneLocation>
<dbReference type="Pfam" id="PF11964">
    <property type="entry name" value="SpoIIAA-like"/>
    <property type="match status" value="1"/>
</dbReference>
<dbReference type="Gene3D" id="3.40.50.10600">
    <property type="entry name" value="SpoIIaa-like domains"/>
    <property type="match status" value="1"/>
</dbReference>
<sequence>MEWLVGVLEVMNESWGNVLGIRASGKLSRADYRDVLAPRVRLLLGQFRTLRVLFLMDEAFEGWSLGAAWANTVFDVKHRRNFEKIAIVGAPKWEEWCVKTAAALLIRGDLQTFDNFQLITAWEWLRA</sequence>
<dbReference type="Proteomes" id="UP000467379">
    <property type="component" value="Plasmid pJCM12687"/>
</dbReference>
<dbReference type="InterPro" id="IPR021866">
    <property type="entry name" value="SpoIIAA-like"/>
</dbReference>
<proteinExistence type="predicted"/>
<dbReference type="InterPro" id="IPR038396">
    <property type="entry name" value="SpoIIAA-like_sf"/>
</dbReference>
<dbReference type="SUPFAM" id="SSF52091">
    <property type="entry name" value="SpoIIaa-like"/>
    <property type="match status" value="1"/>
</dbReference>
<keyword evidence="1" id="KW-0614">Plasmid</keyword>
<dbReference type="InterPro" id="IPR036513">
    <property type="entry name" value="STAS_dom_sf"/>
</dbReference>
<evidence type="ECO:0000313" key="1">
    <source>
        <dbReference type="EMBL" id="BBZ15308.1"/>
    </source>
</evidence>
<name>A0ABM7KW53_9MYCO</name>
<keyword evidence="2" id="KW-1185">Reference proteome</keyword>
<dbReference type="EMBL" id="AP022607">
    <property type="protein sequence ID" value="BBZ15308.1"/>
    <property type="molecule type" value="Genomic_DNA"/>
</dbReference>
<accession>A0ABM7KW53</accession>
<protein>
    <submittedName>
        <fullName evidence="1">STAS/SEC14 domain-containing protein</fullName>
    </submittedName>
</protein>